<dbReference type="GO" id="GO:0006635">
    <property type="term" value="P:fatty acid beta-oxidation"/>
    <property type="evidence" value="ECO:0007669"/>
    <property type="project" value="TreeGrafter"/>
</dbReference>
<dbReference type="Pfam" id="PF22622">
    <property type="entry name" value="MFE-2_hydrat-2_N"/>
    <property type="match status" value="1"/>
</dbReference>
<protein>
    <submittedName>
        <fullName evidence="3">HotDog domain-containing protein</fullName>
    </submittedName>
</protein>
<dbReference type="GO" id="GO:0005777">
    <property type="term" value="C:peroxisome"/>
    <property type="evidence" value="ECO:0007669"/>
    <property type="project" value="TreeGrafter"/>
</dbReference>
<accession>A0A9P9DIL0</accession>
<comment type="caution">
    <text evidence="3">The sequence shown here is derived from an EMBL/GenBank/DDBJ whole genome shotgun (WGS) entry which is preliminary data.</text>
</comment>
<dbReference type="CDD" id="cd03448">
    <property type="entry name" value="HDE_HSD"/>
    <property type="match status" value="1"/>
</dbReference>
<evidence type="ECO:0000313" key="3">
    <source>
        <dbReference type="EMBL" id="KAH7119859.1"/>
    </source>
</evidence>
<evidence type="ECO:0000259" key="2">
    <source>
        <dbReference type="Pfam" id="PF22622"/>
    </source>
</evidence>
<feature type="domain" description="Peroxisomal multifunctional enzyme type 2-like N-terminal" evidence="2">
    <location>
        <begin position="35"/>
        <end position="167"/>
    </location>
</feature>
<sequence length="330" mass="36430">MASKNDTPTKREDGRYDNVDFRKAAGYKLPVVKASYNRRDVLLFANAIGCKSSELHFLYELHPQFTPFPTFPINLPFKQTSQDVFDFFARALVTSVPGTPPFDPQRSVDGERGIVIHHPLPPSSSGLDLEVAPEIVGMYDKGGNMIQEMKQTLRDSKTGMVYAELTSLAFGIGQGGYGGPKGPATISYHPPKGRENSPDAIHTFQTTAETALLYRLCGDYNPIHADAAFAQAGGFPRAFLQGLGTWNIAAHGVLKELGNSDASRLRSFKARFARIVYPGDELETRMWRVGRRGDVEEVVFETVARGDEGERVVLRNGFVELNLGGERSRM</sequence>
<dbReference type="OrthoDB" id="60204at2759"/>
<gene>
    <name evidence="3" type="ORF">B0J11DRAFT_590888</name>
</gene>
<dbReference type="Pfam" id="PF01575">
    <property type="entry name" value="MaoC_dehydratas"/>
    <property type="match status" value="1"/>
</dbReference>
<evidence type="ECO:0000313" key="4">
    <source>
        <dbReference type="Proteomes" id="UP000700596"/>
    </source>
</evidence>
<dbReference type="GO" id="GO:0044594">
    <property type="term" value="F:17-beta-hydroxysteroid dehydrogenase (NAD+) activity"/>
    <property type="evidence" value="ECO:0007669"/>
    <property type="project" value="TreeGrafter"/>
</dbReference>
<proteinExistence type="predicted"/>
<organism evidence="3 4">
    <name type="scientific">Dendryphion nanum</name>
    <dbReference type="NCBI Taxonomy" id="256645"/>
    <lineage>
        <taxon>Eukaryota</taxon>
        <taxon>Fungi</taxon>
        <taxon>Dikarya</taxon>
        <taxon>Ascomycota</taxon>
        <taxon>Pezizomycotina</taxon>
        <taxon>Dothideomycetes</taxon>
        <taxon>Pleosporomycetidae</taxon>
        <taxon>Pleosporales</taxon>
        <taxon>Torulaceae</taxon>
        <taxon>Dendryphion</taxon>
    </lineage>
</organism>
<dbReference type="InterPro" id="IPR002539">
    <property type="entry name" value="MaoC-like_dom"/>
</dbReference>
<name>A0A9P9DIL0_9PLEO</name>
<feature type="domain" description="MaoC-like" evidence="1">
    <location>
        <begin position="196"/>
        <end position="299"/>
    </location>
</feature>
<dbReference type="EMBL" id="JAGMWT010000011">
    <property type="protein sequence ID" value="KAH7119859.1"/>
    <property type="molecule type" value="Genomic_DNA"/>
</dbReference>
<dbReference type="Gene3D" id="3.10.129.10">
    <property type="entry name" value="Hotdog Thioesterase"/>
    <property type="match status" value="1"/>
</dbReference>
<dbReference type="GO" id="GO:0004300">
    <property type="term" value="F:enoyl-CoA hydratase activity"/>
    <property type="evidence" value="ECO:0007669"/>
    <property type="project" value="TreeGrafter"/>
</dbReference>
<dbReference type="AlphaFoldDB" id="A0A9P9DIL0"/>
<dbReference type="GO" id="GO:0003857">
    <property type="term" value="F:(3S)-3-hydroxyacyl-CoA dehydrogenase (NAD+) activity"/>
    <property type="evidence" value="ECO:0007669"/>
    <property type="project" value="TreeGrafter"/>
</dbReference>
<dbReference type="InterPro" id="IPR054357">
    <property type="entry name" value="MFE-2_N"/>
</dbReference>
<keyword evidence="4" id="KW-1185">Reference proteome</keyword>
<dbReference type="PANTHER" id="PTHR13078">
    <property type="entry name" value="PEROXISOMAL MULTIFUNCTIONAL ENZYME TYPE 2-RELATED"/>
    <property type="match status" value="1"/>
</dbReference>
<dbReference type="InterPro" id="IPR029069">
    <property type="entry name" value="HotDog_dom_sf"/>
</dbReference>
<dbReference type="PANTHER" id="PTHR13078:SF57">
    <property type="entry name" value="DEHYDRATASE, PUTATIVE (AFU_ORTHOLOGUE AFUA_5G00640)-RELATED"/>
    <property type="match status" value="1"/>
</dbReference>
<dbReference type="SUPFAM" id="SSF54637">
    <property type="entry name" value="Thioesterase/thiol ester dehydrase-isomerase"/>
    <property type="match status" value="2"/>
</dbReference>
<reference evidence="3" key="1">
    <citation type="journal article" date="2021" name="Nat. Commun.">
        <title>Genetic determinants of endophytism in the Arabidopsis root mycobiome.</title>
        <authorList>
            <person name="Mesny F."/>
            <person name="Miyauchi S."/>
            <person name="Thiergart T."/>
            <person name="Pickel B."/>
            <person name="Atanasova L."/>
            <person name="Karlsson M."/>
            <person name="Huettel B."/>
            <person name="Barry K.W."/>
            <person name="Haridas S."/>
            <person name="Chen C."/>
            <person name="Bauer D."/>
            <person name="Andreopoulos W."/>
            <person name="Pangilinan J."/>
            <person name="LaButti K."/>
            <person name="Riley R."/>
            <person name="Lipzen A."/>
            <person name="Clum A."/>
            <person name="Drula E."/>
            <person name="Henrissat B."/>
            <person name="Kohler A."/>
            <person name="Grigoriev I.V."/>
            <person name="Martin F.M."/>
            <person name="Hacquard S."/>
        </authorList>
    </citation>
    <scope>NUCLEOTIDE SEQUENCE</scope>
    <source>
        <strain evidence="3">MPI-CAGE-CH-0243</strain>
    </source>
</reference>
<dbReference type="Proteomes" id="UP000700596">
    <property type="component" value="Unassembled WGS sequence"/>
</dbReference>
<evidence type="ECO:0000259" key="1">
    <source>
        <dbReference type="Pfam" id="PF01575"/>
    </source>
</evidence>